<evidence type="ECO:0000313" key="1">
    <source>
        <dbReference type="EMBL" id="TWT60920.1"/>
    </source>
</evidence>
<evidence type="ECO:0000313" key="2">
    <source>
        <dbReference type="Proteomes" id="UP000316095"/>
    </source>
</evidence>
<sequence>MTSPRNVATRPTANQLSDDSSMEILSVLSLSVRCNGAGPAGLDKLQASLSPWDKEFRAAKPKHTPSLELHVVDQQSFDIYDMKKPFNMGGTDTNEGLLSSELDWLDGQLEKLFATDFRANDDYTIPFKWNGARSRTVVLYSDESVAAFPKLVLGIQDVLSNAKQDWIIYLQTDDVQPEFAVWVYPDKVVVTHEYAGTVRSLVDSQEG</sequence>
<proteinExistence type="predicted"/>
<dbReference type="Proteomes" id="UP000316095">
    <property type="component" value="Unassembled WGS sequence"/>
</dbReference>
<dbReference type="EMBL" id="SJPG01000001">
    <property type="protein sequence ID" value="TWT60920.1"/>
    <property type="molecule type" value="Genomic_DNA"/>
</dbReference>
<organism evidence="1 2">
    <name type="scientific">Rubinisphaera italica</name>
    <dbReference type="NCBI Taxonomy" id="2527969"/>
    <lineage>
        <taxon>Bacteria</taxon>
        <taxon>Pseudomonadati</taxon>
        <taxon>Planctomycetota</taxon>
        <taxon>Planctomycetia</taxon>
        <taxon>Planctomycetales</taxon>
        <taxon>Planctomycetaceae</taxon>
        <taxon>Rubinisphaera</taxon>
    </lineage>
</organism>
<comment type="caution">
    <text evidence="1">The sequence shown here is derived from an EMBL/GenBank/DDBJ whole genome shotgun (WGS) entry which is preliminary data.</text>
</comment>
<name>A0A5C5XD53_9PLAN</name>
<protein>
    <submittedName>
        <fullName evidence="1">Uncharacterized protein</fullName>
    </submittedName>
</protein>
<reference evidence="1 2" key="1">
    <citation type="submission" date="2019-02" db="EMBL/GenBank/DDBJ databases">
        <title>Deep-cultivation of Planctomycetes and their phenomic and genomic characterization uncovers novel biology.</title>
        <authorList>
            <person name="Wiegand S."/>
            <person name="Jogler M."/>
            <person name="Boedeker C."/>
            <person name="Pinto D."/>
            <person name="Vollmers J."/>
            <person name="Rivas-Marin E."/>
            <person name="Kohn T."/>
            <person name="Peeters S.H."/>
            <person name="Heuer A."/>
            <person name="Rast P."/>
            <person name="Oberbeckmann S."/>
            <person name="Bunk B."/>
            <person name="Jeske O."/>
            <person name="Meyerdierks A."/>
            <person name="Storesund J.E."/>
            <person name="Kallscheuer N."/>
            <person name="Luecker S."/>
            <person name="Lage O.M."/>
            <person name="Pohl T."/>
            <person name="Merkel B.J."/>
            <person name="Hornburger P."/>
            <person name="Mueller R.-W."/>
            <person name="Bruemmer F."/>
            <person name="Labrenz M."/>
            <person name="Spormann A.M."/>
            <person name="Op Den Camp H."/>
            <person name="Overmann J."/>
            <person name="Amann R."/>
            <person name="Jetten M.S.M."/>
            <person name="Mascher T."/>
            <person name="Medema M.H."/>
            <person name="Devos D.P."/>
            <person name="Kaster A.-K."/>
            <person name="Ovreas L."/>
            <person name="Rohde M."/>
            <person name="Galperin M.Y."/>
            <person name="Jogler C."/>
        </authorList>
    </citation>
    <scope>NUCLEOTIDE SEQUENCE [LARGE SCALE GENOMIC DNA]</scope>
    <source>
        <strain evidence="1 2">Pan54</strain>
    </source>
</reference>
<keyword evidence="2" id="KW-1185">Reference proteome</keyword>
<accession>A0A5C5XD53</accession>
<dbReference type="AlphaFoldDB" id="A0A5C5XD53"/>
<gene>
    <name evidence="1" type="ORF">Pan54_16520</name>
</gene>